<dbReference type="InterPro" id="IPR050498">
    <property type="entry name" value="Ycf3"/>
</dbReference>
<accession>A0A1I0B609</accession>
<organism evidence="6 7">
    <name type="scientific">Marinobacter segnicrescens</name>
    <dbReference type="NCBI Taxonomy" id="430453"/>
    <lineage>
        <taxon>Bacteria</taxon>
        <taxon>Pseudomonadati</taxon>
        <taxon>Pseudomonadota</taxon>
        <taxon>Gammaproteobacteria</taxon>
        <taxon>Pseudomonadales</taxon>
        <taxon>Marinobacteraceae</taxon>
        <taxon>Marinobacter</taxon>
    </lineage>
</organism>
<dbReference type="RefSeq" id="WP_091849259.1">
    <property type="nucleotide sequence ID" value="NZ_FOHZ01000003.1"/>
</dbReference>
<dbReference type="PANTHER" id="PTHR44858">
    <property type="entry name" value="TETRATRICOPEPTIDE REPEAT PROTEIN 6"/>
    <property type="match status" value="1"/>
</dbReference>
<dbReference type="PROSITE" id="PS51257">
    <property type="entry name" value="PROKAR_LIPOPROTEIN"/>
    <property type="match status" value="1"/>
</dbReference>
<dbReference type="OrthoDB" id="9766710at2"/>
<proteinExistence type="predicted"/>
<evidence type="ECO:0000256" key="2">
    <source>
        <dbReference type="ARBA" id="ARBA00022803"/>
    </source>
</evidence>
<evidence type="ECO:0000313" key="6">
    <source>
        <dbReference type="EMBL" id="SET02136.1"/>
    </source>
</evidence>
<keyword evidence="1" id="KW-0677">Repeat</keyword>
<gene>
    <name evidence="6" type="ORF">SAMN04487962_103244</name>
</gene>
<evidence type="ECO:0000256" key="1">
    <source>
        <dbReference type="ARBA" id="ARBA00022737"/>
    </source>
</evidence>
<dbReference type="Gene3D" id="1.25.40.10">
    <property type="entry name" value="Tetratricopeptide repeat domain"/>
    <property type="match status" value="2"/>
</dbReference>
<feature type="repeat" description="TPR" evidence="3">
    <location>
        <begin position="501"/>
        <end position="534"/>
    </location>
</feature>
<feature type="signal peptide" evidence="5">
    <location>
        <begin position="1"/>
        <end position="19"/>
    </location>
</feature>
<dbReference type="Proteomes" id="UP000198762">
    <property type="component" value="Unassembled WGS sequence"/>
</dbReference>
<sequence>MPRKALYLAISLLAFTGCASMDSKEPSPDSGAPGQPEATAAVEQTTDQATDREFRPEELYLLLTGEIAAQRGRYDVTLANYVEAARQSGDTGVIRRALLIAESLNSPGAVRTLTETWIEVAPRSEEARRAAAIQALRDGDLIGTLEHLEQILQMGGDADFDGLASMAPRLPADQQRELRRLFDQLQKRHPDNAEIRYSTALLQNLTGAPEQALETLRPLLETDDNEFQPALVLQGELLYELGQRREALRHLQTSSRRYPENRQLGTLYARILVSENEMRAAQDEFSRLVEQFPNEHGLRLSRALVAIENDELDLAHQDLKHLINLGQQTGQAHYYLGQIAEKRGNTDQAITWYEQVTEGSHYHPALSRAAELRAEAGDLDSALDQLRDVRELNPADAASLWLVEVNLLQGLDLHQQALASATEALESHPDDQSLLYARSMTYEQLGRIEQALGDLRTMIELEPDNPTALNALGYVMTVHTERLQEARGYIEQALAMDPDNPAILDSMGWVLFRQGDKEGALGYLRRAYEIYPDPEIAAHYGEVLWSLDQRAQARVIWERAEDEDPDHELLQETLQRLGVDDL</sequence>
<keyword evidence="2 3" id="KW-0802">TPR repeat</keyword>
<evidence type="ECO:0000313" key="7">
    <source>
        <dbReference type="Proteomes" id="UP000198762"/>
    </source>
</evidence>
<name>A0A1I0B609_9GAMM</name>
<dbReference type="InterPro" id="IPR019734">
    <property type="entry name" value="TPR_rpt"/>
</dbReference>
<dbReference type="SUPFAM" id="SSF48452">
    <property type="entry name" value="TPR-like"/>
    <property type="match status" value="3"/>
</dbReference>
<protein>
    <submittedName>
        <fullName evidence="6">Tetratricopeptide repeat-containing protein</fullName>
    </submittedName>
</protein>
<evidence type="ECO:0000256" key="5">
    <source>
        <dbReference type="SAM" id="SignalP"/>
    </source>
</evidence>
<dbReference type="SMART" id="SM00028">
    <property type="entry name" value="TPR"/>
    <property type="match status" value="9"/>
</dbReference>
<evidence type="ECO:0000256" key="3">
    <source>
        <dbReference type="PROSITE-ProRule" id="PRU00339"/>
    </source>
</evidence>
<dbReference type="EMBL" id="FOHZ01000003">
    <property type="protein sequence ID" value="SET02136.1"/>
    <property type="molecule type" value="Genomic_DNA"/>
</dbReference>
<evidence type="ECO:0000256" key="4">
    <source>
        <dbReference type="SAM" id="MobiDB-lite"/>
    </source>
</evidence>
<reference evidence="7" key="1">
    <citation type="submission" date="2016-10" db="EMBL/GenBank/DDBJ databases">
        <authorList>
            <person name="Varghese N."/>
            <person name="Submissions S."/>
        </authorList>
    </citation>
    <scope>NUCLEOTIDE SEQUENCE [LARGE SCALE GENOMIC DNA]</scope>
    <source>
        <strain evidence="7">CGMCC 1.6489</strain>
    </source>
</reference>
<dbReference type="PROSITE" id="PS50005">
    <property type="entry name" value="TPR"/>
    <property type="match status" value="2"/>
</dbReference>
<feature type="region of interest" description="Disordered" evidence="4">
    <location>
        <begin position="21"/>
        <end position="50"/>
    </location>
</feature>
<keyword evidence="5" id="KW-0732">Signal</keyword>
<dbReference type="STRING" id="430453.SAMN04487962_103244"/>
<dbReference type="AlphaFoldDB" id="A0A1I0B609"/>
<dbReference type="Pfam" id="PF13432">
    <property type="entry name" value="TPR_16"/>
    <property type="match status" value="5"/>
</dbReference>
<dbReference type="PANTHER" id="PTHR44858:SF1">
    <property type="entry name" value="UDP-N-ACETYLGLUCOSAMINE--PEPTIDE N-ACETYLGLUCOSAMINYLTRANSFERASE SPINDLY-RELATED"/>
    <property type="match status" value="1"/>
</dbReference>
<feature type="chain" id="PRO_5011440617" evidence="5">
    <location>
        <begin position="20"/>
        <end position="582"/>
    </location>
</feature>
<dbReference type="InterPro" id="IPR011990">
    <property type="entry name" value="TPR-like_helical_dom_sf"/>
</dbReference>
<keyword evidence="7" id="KW-1185">Reference proteome</keyword>
<feature type="repeat" description="TPR" evidence="3">
    <location>
        <begin position="432"/>
        <end position="465"/>
    </location>
</feature>